<dbReference type="RefSeq" id="WP_006775129.1">
    <property type="nucleotide sequence ID" value="NZ_GG667713.1"/>
</dbReference>
<name>D3AM46_9FIRM</name>
<dbReference type="Proteomes" id="UP000004968">
    <property type="component" value="Unassembled WGS sequence"/>
</dbReference>
<sequence>MTVEEQKYVEECRKKLGPEQVQVIQMAFKYGLGIKDVRRLAIPKLNAEQMRQTVYAVLENVDSELIELCCQGTFDQYQIPEIVSGSVSGLTKEEILSYATPDLPASRMKKMRSQLIEAKKNASDTAEGTAFREYTENLIKMMETSLQQFKENNEKFEVLSSLVKEHVLDEKNQEIKDLYDNLKEKDNLIKKLQEEAAGREAQIKDLEAKLSDVKVQTVQGAEKSIEIERAGKKPVPTSYWRPEPPQTAKKTLLDKLFPQKTPDILDKIAAEGLSSEQLEEIRSAFDSGLSDMEVMRIIKKDLTADKMRKMREIMMLVRERRLADE</sequence>
<dbReference type="AlphaFoldDB" id="D3AM46"/>
<proteinExistence type="predicted"/>
<accession>D3AM46</accession>
<gene>
    <name evidence="2" type="ORF">CLOSTHATH_04696</name>
</gene>
<reference evidence="2 3" key="1">
    <citation type="submission" date="2010-01" db="EMBL/GenBank/DDBJ databases">
        <authorList>
            <person name="Weinstock G."/>
            <person name="Sodergren E."/>
            <person name="Clifton S."/>
            <person name="Fulton L."/>
            <person name="Fulton B."/>
            <person name="Courtney L."/>
            <person name="Fronick C."/>
            <person name="Harrison M."/>
            <person name="Strong C."/>
            <person name="Farmer C."/>
            <person name="Delahaunty K."/>
            <person name="Markovic C."/>
            <person name="Hall O."/>
            <person name="Minx P."/>
            <person name="Tomlinson C."/>
            <person name="Mitreva M."/>
            <person name="Nelson J."/>
            <person name="Hou S."/>
            <person name="Wollam A."/>
            <person name="Pepin K.H."/>
            <person name="Johnson M."/>
            <person name="Bhonagiri V."/>
            <person name="Nash W.E."/>
            <person name="Warren W."/>
            <person name="Chinwalla A."/>
            <person name="Mardis E.R."/>
            <person name="Wilson R.K."/>
        </authorList>
    </citation>
    <scope>NUCLEOTIDE SEQUENCE [LARGE SCALE GENOMIC DNA]</scope>
    <source>
        <strain evidence="2 3">DSM 13479</strain>
    </source>
</reference>
<keyword evidence="1" id="KW-0175">Coiled coil</keyword>
<comment type="caution">
    <text evidence="2">The sequence shown here is derived from an EMBL/GenBank/DDBJ whole genome shotgun (WGS) entry which is preliminary data.</text>
</comment>
<dbReference type="EMBL" id="ACIO01000441">
    <property type="protein sequence ID" value="EFC97108.1"/>
    <property type="molecule type" value="Genomic_DNA"/>
</dbReference>
<evidence type="ECO:0000313" key="2">
    <source>
        <dbReference type="EMBL" id="EFC97108.1"/>
    </source>
</evidence>
<dbReference type="GeneID" id="93150358"/>
<evidence type="ECO:0000313" key="3">
    <source>
        <dbReference type="Proteomes" id="UP000004968"/>
    </source>
</evidence>
<protein>
    <submittedName>
        <fullName evidence="2">Uncharacterized protein</fullName>
    </submittedName>
</protein>
<evidence type="ECO:0000256" key="1">
    <source>
        <dbReference type="SAM" id="Coils"/>
    </source>
</evidence>
<organism evidence="2 3">
    <name type="scientific">Hungatella hathewayi DSM 13479</name>
    <dbReference type="NCBI Taxonomy" id="566550"/>
    <lineage>
        <taxon>Bacteria</taxon>
        <taxon>Bacillati</taxon>
        <taxon>Bacillota</taxon>
        <taxon>Clostridia</taxon>
        <taxon>Lachnospirales</taxon>
        <taxon>Lachnospiraceae</taxon>
        <taxon>Hungatella</taxon>
    </lineage>
</organism>
<feature type="coiled-coil region" evidence="1">
    <location>
        <begin position="139"/>
        <end position="216"/>
    </location>
</feature>
<dbReference type="HOGENOM" id="CLU_859705_0_0_9"/>